<dbReference type="STRING" id="354630.SAMN05421821_102472"/>
<keyword evidence="1" id="KW-0732">Signal</keyword>
<evidence type="ECO:0000313" key="3">
    <source>
        <dbReference type="EMBL" id="MBB6129919.1"/>
    </source>
</evidence>
<reference evidence="4 5" key="1">
    <citation type="submission" date="2020-08" db="EMBL/GenBank/DDBJ databases">
        <title>Genomic Encyclopedia of Type Strains, Phase IV (KMG-V): Genome sequencing to study the core and pangenomes of soil and plant-associated prokaryotes.</title>
        <authorList>
            <person name="Whitman W."/>
        </authorList>
    </citation>
    <scope>NUCLEOTIDE SEQUENCE [LARGE SCALE GENOMIC DNA]</scope>
    <source>
        <strain evidence="2 4">ANJLi2</strain>
        <strain evidence="3 5">MP601</strain>
    </source>
</reference>
<sequence length="141" mass="16014">MKSLVILLIVFTSISTKAQLKIYGGKNHDQFLGCMSCDTEDSNSIWSSYSDYGSMHNANSIWNPDGKYGSKTSDFSPFNKRAKYPPVILDRSGKSHGYITINEKFPNRAPKGGMADNICKWRDDIIEDIPGYYNRLYRPKN</sequence>
<name>A0A1N6SSC9_9SPHI</name>
<dbReference type="EMBL" id="JACHCB010000002">
    <property type="protein sequence ID" value="MBB6108291.1"/>
    <property type="molecule type" value="Genomic_DNA"/>
</dbReference>
<keyword evidence="4" id="KW-1185">Reference proteome</keyword>
<protein>
    <submittedName>
        <fullName evidence="3">Uncharacterized protein</fullName>
    </submittedName>
</protein>
<dbReference type="Proteomes" id="UP000548326">
    <property type="component" value="Unassembled WGS sequence"/>
</dbReference>
<dbReference type="AlphaFoldDB" id="A0A1N6SSC9"/>
<dbReference type="OrthoDB" id="583214at2"/>
<dbReference type="Proteomes" id="UP000541583">
    <property type="component" value="Unassembled WGS sequence"/>
</dbReference>
<feature type="chain" id="PRO_5044563075" evidence="1">
    <location>
        <begin position="19"/>
        <end position="141"/>
    </location>
</feature>
<feature type="signal peptide" evidence="1">
    <location>
        <begin position="1"/>
        <end position="18"/>
    </location>
</feature>
<evidence type="ECO:0000256" key="1">
    <source>
        <dbReference type="SAM" id="SignalP"/>
    </source>
</evidence>
<evidence type="ECO:0000313" key="5">
    <source>
        <dbReference type="Proteomes" id="UP000548326"/>
    </source>
</evidence>
<organism evidence="3 5">
    <name type="scientific">Mucilaginibacter lappiensis</name>
    <dbReference type="NCBI Taxonomy" id="354630"/>
    <lineage>
        <taxon>Bacteria</taxon>
        <taxon>Pseudomonadati</taxon>
        <taxon>Bacteroidota</taxon>
        <taxon>Sphingobacteriia</taxon>
        <taxon>Sphingobacteriales</taxon>
        <taxon>Sphingobacteriaceae</taxon>
        <taxon>Mucilaginibacter</taxon>
    </lineage>
</organism>
<dbReference type="EMBL" id="JACHCA010000012">
    <property type="protein sequence ID" value="MBB6129919.1"/>
    <property type="molecule type" value="Genomic_DNA"/>
</dbReference>
<proteinExistence type="predicted"/>
<comment type="caution">
    <text evidence="3">The sequence shown here is derived from an EMBL/GenBank/DDBJ whole genome shotgun (WGS) entry which is preliminary data.</text>
</comment>
<dbReference type="RefSeq" id="WP_076371513.1">
    <property type="nucleotide sequence ID" value="NZ_FTMG01000002.1"/>
</dbReference>
<evidence type="ECO:0000313" key="4">
    <source>
        <dbReference type="Proteomes" id="UP000541583"/>
    </source>
</evidence>
<evidence type="ECO:0000313" key="2">
    <source>
        <dbReference type="EMBL" id="MBB6108291.1"/>
    </source>
</evidence>
<gene>
    <name evidence="3" type="ORF">HDF22_004056</name>
    <name evidence="2" type="ORF">HDF23_001026</name>
</gene>
<accession>A0A1N6SSC9</accession>